<dbReference type="InterPro" id="IPR003661">
    <property type="entry name" value="HisK_dim/P_dom"/>
</dbReference>
<evidence type="ECO:0000256" key="2">
    <source>
        <dbReference type="ARBA" id="ARBA00004370"/>
    </source>
</evidence>
<dbReference type="EC" id="2.7.13.3" evidence="3"/>
<dbReference type="GO" id="GO:0016301">
    <property type="term" value="F:kinase activity"/>
    <property type="evidence" value="ECO:0007669"/>
    <property type="project" value="UniProtKB-KW"/>
</dbReference>
<sequence length="462" mass="52715">MAEKSESKSSVDKSHYSLQRRLLLNTSAVLVFFIAAMSFVLLDSYKAGIRQATFERLYAQFYSLLSYAEEIEAGDLFIPEEIPSDKRFNQYNSGLSALVYDETESLIWKSLSARYDQEQHKVPLPLSLPGEGTLAEITMEETEYFRFHYIAEWESPEGAVSLYHFVILENKRPFNQVISAYRNQLWFWLSIMALSLLVILFAVMRWTLRPIRRAVKELRQIEKGLLNTLSDRYPQELQTLTESINRFIQNERHQSKRYKETLGNLAHSLKTPLAVMHTALQNKSHDAEELSNICSEQISRMDQIVAYQLQRATSGPQVMMRSMEVEPAMQKITTSLSKVYHEKRLTIDVDIAEGLSVALDEGDFYEVFGNVLDNACKWTKTKVRIRGERVNGMVVISVEDDGPGIPEKVRLAILSRGKRLDETVEGQGIGMSVVKEIVAAYQGQIDIDKSKLGGALMKLSFK</sequence>
<evidence type="ECO:0000256" key="6">
    <source>
        <dbReference type="ARBA" id="ARBA00022692"/>
    </source>
</evidence>
<keyword evidence="7 14" id="KW-0418">Kinase</keyword>
<keyword evidence="8 11" id="KW-1133">Transmembrane helix</keyword>
<evidence type="ECO:0000256" key="9">
    <source>
        <dbReference type="ARBA" id="ARBA00023012"/>
    </source>
</evidence>
<evidence type="ECO:0000313" key="15">
    <source>
        <dbReference type="Proteomes" id="UP001501221"/>
    </source>
</evidence>
<feature type="domain" description="Histidine kinase" evidence="12">
    <location>
        <begin position="264"/>
        <end position="462"/>
    </location>
</feature>
<dbReference type="PRINTS" id="PR00344">
    <property type="entry name" value="BCTRLSENSOR"/>
</dbReference>
<evidence type="ECO:0000313" key="14">
    <source>
        <dbReference type="EMBL" id="GAA0211833.1"/>
    </source>
</evidence>
<dbReference type="InterPro" id="IPR003660">
    <property type="entry name" value="HAMP_dom"/>
</dbReference>
<dbReference type="SUPFAM" id="SSF47384">
    <property type="entry name" value="Homodimeric domain of signal transducing histidine kinase"/>
    <property type="match status" value="1"/>
</dbReference>
<organism evidence="14 15">
    <name type="scientific">Kangiella japonica</name>
    <dbReference type="NCBI Taxonomy" id="647384"/>
    <lineage>
        <taxon>Bacteria</taxon>
        <taxon>Pseudomonadati</taxon>
        <taxon>Pseudomonadota</taxon>
        <taxon>Gammaproteobacteria</taxon>
        <taxon>Kangiellales</taxon>
        <taxon>Kangiellaceae</taxon>
        <taxon>Kangiella</taxon>
    </lineage>
</organism>
<dbReference type="PANTHER" id="PTHR45436">
    <property type="entry name" value="SENSOR HISTIDINE KINASE YKOH"/>
    <property type="match status" value="1"/>
</dbReference>
<dbReference type="EMBL" id="BAAAFM010000008">
    <property type="protein sequence ID" value="GAA0211833.1"/>
    <property type="molecule type" value="Genomic_DNA"/>
</dbReference>
<feature type="transmembrane region" description="Helical" evidence="11">
    <location>
        <begin position="22"/>
        <end position="42"/>
    </location>
</feature>
<reference evidence="14 15" key="1">
    <citation type="journal article" date="2019" name="Int. J. Syst. Evol. Microbiol.">
        <title>The Global Catalogue of Microorganisms (GCM) 10K type strain sequencing project: providing services to taxonomists for standard genome sequencing and annotation.</title>
        <authorList>
            <consortium name="The Broad Institute Genomics Platform"/>
            <consortium name="The Broad Institute Genome Sequencing Center for Infectious Disease"/>
            <person name="Wu L."/>
            <person name="Ma J."/>
        </authorList>
    </citation>
    <scope>NUCLEOTIDE SEQUENCE [LARGE SCALE GENOMIC DNA]</scope>
    <source>
        <strain evidence="14 15">JCM 16211</strain>
    </source>
</reference>
<dbReference type="SMART" id="SM00387">
    <property type="entry name" value="HATPase_c"/>
    <property type="match status" value="1"/>
</dbReference>
<keyword evidence="15" id="KW-1185">Reference proteome</keyword>
<gene>
    <name evidence="14" type="primary">phoQ</name>
    <name evidence="14" type="ORF">GCM10009123_18820</name>
</gene>
<dbReference type="InterPro" id="IPR036097">
    <property type="entry name" value="HisK_dim/P_sf"/>
</dbReference>
<dbReference type="CDD" id="cd00082">
    <property type="entry name" value="HisKA"/>
    <property type="match status" value="1"/>
</dbReference>
<accession>A0ABN0T3Z1</accession>
<comment type="catalytic activity">
    <reaction evidence="1">
        <text>ATP + protein L-histidine = ADP + protein N-phospho-L-histidine.</text>
        <dbReference type="EC" id="2.7.13.3"/>
    </reaction>
</comment>
<evidence type="ECO:0000256" key="11">
    <source>
        <dbReference type="SAM" id="Phobius"/>
    </source>
</evidence>
<keyword evidence="6 11" id="KW-0812">Transmembrane</keyword>
<keyword evidence="10 11" id="KW-0472">Membrane</keyword>
<comment type="caution">
    <text evidence="14">The sequence shown here is derived from an EMBL/GenBank/DDBJ whole genome shotgun (WGS) entry which is preliminary data.</text>
</comment>
<keyword evidence="9" id="KW-0902">Two-component regulatory system</keyword>
<dbReference type="Gene3D" id="3.30.565.10">
    <property type="entry name" value="Histidine kinase-like ATPase, C-terminal domain"/>
    <property type="match status" value="1"/>
</dbReference>
<evidence type="ECO:0000256" key="10">
    <source>
        <dbReference type="ARBA" id="ARBA00023136"/>
    </source>
</evidence>
<feature type="transmembrane region" description="Helical" evidence="11">
    <location>
        <begin position="185"/>
        <end position="208"/>
    </location>
</feature>
<evidence type="ECO:0000256" key="8">
    <source>
        <dbReference type="ARBA" id="ARBA00022989"/>
    </source>
</evidence>
<dbReference type="Pfam" id="PF02518">
    <property type="entry name" value="HATPase_c"/>
    <property type="match status" value="1"/>
</dbReference>
<dbReference type="Proteomes" id="UP001501221">
    <property type="component" value="Unassembled WGS sequence"/>
</dbReference>
<dbReference type="PROSITE" id="PS50885">
    <property type="entry name" value="HAMP"/>
    <property type="match status" value="1"/>
</dbReference>
<dbReference type="SUPFAM" id="SSF55874">
    <property type="entry name" value="ATPase domain of HSP90 chaperone/DNA topoisomerase II/histidine kinase"/>
    <property type="match status" value="1"/>
</dbReference>
<evidence type="ECO:0000256" key="7">
    <source>
        <dbReference type="ARBA" id="ARBA00022777"/>
    </source>
</evidence>
<proteinExistence type="predicted"/>
<dbReference type="RefSeq" id="WP_343989596.1">
    <property type="nucleotide sequence ID" value="NZ_BAAAFM010000008.1"/>
</dbReference>
<protein>
    <recommendedName>
        <fullName evidence="3">histidine kinase</fullName>
        <ecNumber evidence="3">2.7.13.3</ecNumber>
    </recommendedName>
</protein>
<dbReference type="PANTHER" id="PTHR45436:SF4">
    <property type="entry name" value="SENSOR PROTEIN PHOQ"/>
    <property type="match status" value="1"/>
</dbReference>
<evidence type="ECO:0000256" key="1">
    <source>
        <dbReference type="ARBA" id="ARBA00000085"/>
    </source>
</evidence>
<dbReference type="PROSITE" id="PS50109">
    <property type="entry name" value="HIS_KIN"/>
    <property type="match status" value="1"/>
</dbReference>
<evidence type="ECO:0000259" key="13">
    <source>
        <dbReference type="PROSITE" id="PS50885"/>
    </source>
</evidence>
<evidence type="ECO:0000256" key="3">
    <source>
        <dbReference type="ARBA" id="ARBA00012438"/>
    </source>
</evidence>
<dbReference type="InterPro" id="IPR050428">
    <property type="entry name" value="TCS_sensor_his_kinase"/>
</dbReference>
<dbReference type="InterPro" id="IPR005467">
    <property type="entry name" value="His_kinase_dom"/>
</dbReference>
<dbReference type="Gene3D" id="1.10.287.130">
    <property type="match status" value="1"/>
</dbReference>
<feature type="domain" description="HAMP" evidence="13">
    <location>
        <begin position="205"/>
        <end position="256"/>
    </location>
</feature>
<dbReference type="InterPro" id="IPR004358">
    <property type="entry name" value="Sig_transdc_His_kin-like_C"/>
</dbReference>
<keyword evidence="5" id="KW-0808">Transferase</keyword>
<dbReference type="Pfam" id="PF00672">
    <property type="entry name" value="HAMP"/>
    <property type="match status" value="1"/>
</dbReference>
<comment type="subcellular location">
    <subcellularLocation>
        <location evidence="2">Membrane</location>
    </subcellularLocation>
</comment>
<name>A0ABN0T3Z1_9GAMM</name>
<dbReference type="InterPro" id="IPR003594">
    <property type="entry name" value="HATPase_dom"/>
</dbReference>
<evidence type="ECO:0000256" key="4">
    <source>
        <dbReference type="ARBA" id="ARBA00022553"/>
    </source>
</evidence>
<evidence type="ECO:0000256" key="5">
    <source>
        <dbReference type="ARBA" id="ARBA00022679"/>
    </source>
</evidence>
<dbReference type="InterPro" id="IPR036890">
    <property type="entry name" value="HATPase_C_sf"/>
</dbReference>
<evidence type="ECO:0000259" key="12">
    <source>
        <dbReference type="PROSITE" id="PS50109"/>
    </source>
</evidence>
<keyword evidence="4" id="KW-0597">Phosphoprotein</keyword>